<feature type="region of interest" description="Disordered" evidence="2">
    <location>
        <begin position="51"/>
        <end position="72"/>
    </location>
</feature>
<name>A0A835YFN4_9CHLO</name>
<evidence type="ECO:0000256" key="1">
    <source>
        <dbReference type="ARBA" id="ARBA00004430"/>
    </source>
</evidence>
<dbReference type="GO" id="GO:0005930">
    <property type="term" value="C:axoneme"/>
    <property type="evidence" value="ECO:0007669"/>
    <property type="project" value="UniProtKB-SubCell"/>
</dbReference>
<dbReference type="Gene3D" id="1.20.1280.50">
    <property type="match status" value="1"/>
</dbReference>
<dbReference type="InterPro" id="IPR036047">
    <property type="entry name" value="F-box-like_dom_sf"/>
</dbReference>
<dbReference type="SUPFAM" id="SSF81383">
    <property type="entry name" value="F-box domain"/>
    <property type="match status" value="1"/>
</dbReference>
<evidence type="ECO:0008006" key="5">
    <source>
        <dbReference type="Google" id="ProtNLM"/>
    </source>
</evidence>
<dbReference type="PANTHER" id="PTHR16134:SF119">
    <property type="entry name" value="AT02038P-RELATED"/>
    <property type="match status" value="1"/>
</dbReference>
<keyword evidence="4" id="KW-1185">Reference proteome</keyword>
<evidence type="ECO:0000313" key="3">
    <source>
        <dbReference type="EMBL" id="KAG2500879.1"/>
    </source>
</evidence>
<dbReference type="Proteomes" id="UP000612055">
    <property type="component" value="Unassembled WGS sequence"/>
</dbReference>
<comment type="caution">
    <text evidence="3">The sequence shown here is derived from an EMBL/GenBank/DDBJ whole genome shotgun (WGS) entry which is preliminary data.</text>
</comment>
<reference evidence="3" key="1">
    <citation type="journal article" date="2020" name="bioRxiv">
        <title>Comparative genomics of Chlamydomonas.</title>
        <authorList>
            <person name="Craig R.J."/>
            <person name="Hasan A.R."/>
            <person name="Ness R.W."/>
            <person name="Keightley P.D."/>
        </authorList>
    </citation>
    <scope>NUCLEOTIDE SEQUENCE</scope>
    <source>
        <strain evidence="3">CCAP 11/70</strain>
    </source>
</reference>
<evidence type="ECO:0000256" key="2">
    <source>
        <dbReference type="SAM" id="MobiDB-lite"/>
    </source>
</evidence>
<protein>
    <recommendedName>
        <fullName evidence="5">F-box domain-containing protein</fullName>
    </recommendedName>
</protein>
<dbReference type="SUPFAM" id="SSF52047">
    <property type="entry name" value="RNI-like"/>
    <property type="match status" value="1"/>
</dbReference>
<dbReference type="Gene3D" id="3.80.10.10">
    <property type="entry name" value="Ribonuclease Inhibitor"/>
    <property type="match status" value="1"/>
</dbReference>
<evidence type="ECO:0000313" key="4">
    <source>
        <dbReference type="Proteomes" id="UP000612055"/>
    </source>
</evidence>
<dbReference type="InterPro" id="IPR032675">
    <property type="entry name" value="LRR_dom_sf"/>
</dbReference>
<accession>A0A835YFN4</accession>
<feature type="compositionally biased region" description="Low complexity" evidence="2">
    <location>
        <begin position="419"/>
        <end position="431"/>
    </location>
</feature>
<proteinExistence type="predicted"/>
<dbReference type="OrthoDB" id="543192at2759"/>
<dbReference type="PANTHER" id="PTHR16134">
    <property type="entry name" value="F-BOX/TPR REPEAT PROTEIN POF3"/>
    <property type="match status" value="1"/>
</dbReference>
<dbReference type="EMBL" id="JAEHOE010000003">
    <property type="protein sequence ID" value="KAG2500879.1"/>
    <property type="molecule type" value="Genomic_DNA"/>
</dbReference>
<gene>
    <name evidence="3" type="ORF">HYH03_001639</name>
</gene>
<comment type="subcellular location">
    <subcellularLocation>
        <location evidence="1">Cytoplasm</location>
        <location evidence="1">Cytoskeleton</location>
        <location evidence="1">Cilium axoneme</location>
    </subcellularLocation>
</comment>
<dbReference type="AlphaFoldDB" id="A0A835YFN4"/>
<sequence length="937" mass="98027">MPSLPSRCPGCDSEVINSGFLWLSNGKAELCCTKRCALRAQRRLQELRDGAPRCAGRRKPRAHAPTPPPDDVPIEAETGWASLNAEVLFLVGSRLGGLRDRLSAALVCRHWREQLTKGATHARLVMEDCDGPSGGVEAAVGLLDSGRALMPQVRSVDVSVPWRCRGPDSLLRQVHALSRWTQLQSLSVEWDVPEGEAALVAAAAVVNSVTGASAKDGRQPAVLSALCLGALGRLTGLRRLSLAARLGGCGHTGKSGSGPPGVGAGLYALSALTRLTELELRQPPLEARGTHTDDYPAWSSRDGDLSALTALRSLTASAEIASPPLLEGLQACSRLTRLVLTDVNVYAYGRYDNDENRYYGWDRLTDAVGGLTQLRFLHVAFATMDSDRHDPRTTTSVLTSLVEALKKLSAKQAQAQQAQALPGAAQAQGQAQGQGGNASPRPRPGAGSTPRASLTGGPDDLDDDDTAPAPGPCGPLEIEIDLRPALPKGCAHAASTSSPNAPVVTPMDSWTRARARQVAPRAHLDEELVEGLAGLTGMRRLELDFASGGAGNLARLASLTRLTHLELRCAPACRPALDSWDVQRLASSLPHLTTLALELPADCLTAAALERLNLFPALTSLDLTAHALVRQVPYSRWEVRGRLLGLGAREFGAGSADAPPPGLVVEVGRCLEALMGLQQLYVALEDVAEVQSALQSEAEWRRQQALDAAAAAAALIDDAAADVLAFFAAAAGAPAVEGPPALPPPEQVAEAALAEAMPSIPAWALLPLDDPSQEPDANAAAAAVWLAGFSTTASALAVRAALEAGPDFAAAPRVPLHELSREQLVVLRTLLLREELVTGPLFRVGAWVPRGLQELKLCGFAGLSFGAAAPHGAGVAGAGADASRLVAMACLRRIEVEVATGEACGATTEALMAWAAARGRAPSLQAAVVRVADAEEL</sequence>
<feature type="region of interest" description="Disordered" evidence="2">
    <location>
        <begin position="419"/>
        <end position="477"/>
    </location>
</feature>
<organism evidence="3 4">
    <name type="scientific">Edaphochlamys debaryana</name>
    <dbReference type="NCBI Taxonomy" id="47281"/>
    <lineage>
        <taxon>Eukaryota</taxon>
        <taxon>Viridiplantae</taxon>
        <taxon>Chlorophyta</taxon>
        <taxon>core chlorophytes</taxon>
        <taxon>Chlorophyceae</taxon>
        <taxon>CS clade</taxon>
        <taxon>Chlamydomonadales</taxon>
        <taxon>Chlamydomonadales incertae sedis</taxon>
        <taxon>Edaphochlamys</taxon>
    </lineage>
</organism>